<evidence type="ECO:0000313" key="1">
    <source>
        <dbReference type="EMBL" id="PKR58209.1"/>
    </source>
</evidence>
<protein>
    <recommendedName>
        <fullName evidence="3">Lipoprotein SmpA/OmlA domain-containing protein</fullName>
    </recommendedName>
</protein>
<evidence type="ECO:0000313" key="2">
    <source>
        <dbReference type="Proteomes" id="UP000233332"/>
    </source>
</evidence>
<proteinExistence type="predicted"/>
<organism evidence="1 2">
    <name type="scientific">Thalassospira lohafexi</name>
    <dbReference type="NCBI Taxonomy" id="744227"/>
    <lineage>
        <taxon>Bacteria</taxon>
        <taxon>Pseudomonadati</taxon>
        <taxon>Pseudomonadota</taxon>
        <taxon>Alphaproteobacteria</taxon>
        <taxon>Rhodospirillales</taxon>
        <taxon>Thalassospiraceae</taxon>
        <taxon>Thalassospira</taxon>
    </lineage>
</organism>
<reference evidence="1 2" key="1">
    <citation type="submission" date="2017-09" db="EMBL/GenBank/DDBJ databases">
        <title>Biodiversity and function of Thalassospira species in the particle-attached aromatic-hydrocarbon-degrading consortia from the surface seawater of the China South Sea.</title>
        <authorList>
            <person name="Dong C."/>
            <person name="Lai Q."/>
            <person name="Shao Z."/>
        </authorList>
    </citation>
    <scope>NUCLEOTIDE SEQUENCE [LARGE SCALE GENOMIC DNA]</scope>
    <source>
        <strain evidence="1 2">139Z-12</strain>
    </source>
</reference>
<dbReference type="AlphaFoldDB" id="A0A2N3L5V1"/>
<gene>
    <name evidence="1" type="ORF">COO92_10685</name>
</gene>
<dbReference type="Proteomes" id="UP000233332">
    <property type="component" value="Unassembled WGS sequence"/>
</dbReference>
<comment type="caution">
    <text evidence="1">The sequence shown here is derived from an EMBL/GenBank/DDBJ whole genome shotgun (WGS) entry which is preliminary data.</text>
</comment>
<dbReference type="RefSeq" id="WP_101302011.1">
    <property type="nucleotide sequence ID" value="NZ_NXGX01000004.1"/>
</dbReference>
<name>A0A2N3L5V1_9PROT</name>
<evidence type="ECO:0008006" key="3">
    <source>
        <dbReference type="Google" id="ProtNLM"/>
    </source>
</evidence>
<dbReference type="EMBL" id="NXGX01000004">
    <property type="protein sequence ID" value="PKR58209.1"/>
    <property type="molecule type" value="Genomic_DNA"/>
</dbReference>
<sequence>MPPHVKAIIAPLLAILLISCDDGTGYYRKKINELVPIGTTEQVTLEEVTGIGWIYTYDPLDNAYLVYDPKQNENTFVRVGIKIYLDDQRKVKNINIRSFANFM</sequence>
<dbReference type="PROSITE" id="PS51257">
    <property type="entry name" value="PROKAR_LIPOPROTEIN"/>
    <property type="match status" value="1"/>
</dbReference>
<keyword evidence="2" id="KW-1185">Reference proteome</keyword>
<accession>A0A2N3L5V1</accession>